<organism evidence="1 2">
    <name type="scientific">Naganishia adeliensis</name>
    <dbReference type="NCBI Taxonomy" id="92952"/>
    <lineage>
        <taxon>Eukaryota</taxon>
        <taxon>Fungi</taxon>
        <taxon>Dikarya</taxon>
        <taxon>Basidiomycota</taxon>
        <taxon>Agaricomycotina</taxon>
        <taxon>Tremellomycetes</taxon>
        <taxon>Filobasidiales</taxon>
        <taxon>Filobasidiaceae</taxon>
        <taxon>Naganishia</taxon>
    </lineage>
</organism>
<dbReference type="Proteomes" id="UP001230649">
    <property type="component" value="Unassembled WGS sequence"/>
</dbReference>
<keyword evidence="2" id="KW-1185">Reference proteome</keyword>
<evidence type="ECO:0000313" key="2">
    <source>
        <dbReference type="Proteomes" id="UP001230649"/>
    </source>
</evidence>
<dbReference type="EMBL" id="JASBWS010000081">
    <property type="protein sequence ID" value="KAJ9099699.1"/>
    <property type="molecule type" value="Genomic_DNA"/>
</dbReference>
<evidence type="ECO:0000313" key="1">
    <source>
        <dbReference type="EMBL" id="KAJ9099699.1"/>
    </source>
</evidence>
<name>A0ACC2VJV0_9TREE</name>
<accession>A0ACC2VJV0</accession>
<reference evidence="1" key="1">
    <citation type="submission" date="2023-04" db="EMBL/GenBank/DDBJ databases">
        <title>Draft Genome sequencing of Naganishia species isolated from polar environments using Oxford Nanopore Technology.</title>
        <authorList>
            <person name="Leo P."/>
            <person name="Venkateswaran K."/>
        </authorList>
    </citation>
    <scope>NUCLEOTIDE SEQUENCE</scope>
    <source>
        <strain evidence="1">MNA-CCFEE 5262</strain>
    </source>
</reference>
<gene>
    <name evidence="1" type="ORF">QFC20_005632</name>
</gene>
<sequence length="782" mass="84838">MKLDTVTAAWAASLFTLAAAQNSSSSSSTPSSSSSLLVPVLGTTVTINPSATATFAPTSASASSVAAAATSTPSPKAALNSTVDVGILPPQQYLCNNGQNATYCPGELLQLVQLSGIFGDSKTFVDKPTKYSLNETYEAFSRLPKGNITVQQVVTFVEDYFQGEGLELVAAQIENFTTTPEFLDNVDDVVYKGFSSIVHGYWTLLIRETNQSAVCNGTNCESSVIPLNNSVVVPGGRYREVYYWDSFWIMEGLLKSELYGYANNLLANFMDLIDSYGFLPNGGRKYYLNRSQPPVFTLMVNSYVLVTGNTTILDRALPILEAELEWWRTNRTISVTSPYTNKTHSVAHYAVNNSAPRPEGYVEDYKTAFGAEPALNDTQRQALWSELASGAESGWDYSARWSREISFNKTDPYGNLRKLNVRAIVPVDLNSLLYADHTILANLYEMHMNSSSGSVGGGNSTSHTMVSYMAAQNMTSKVAAHRMIASELEAAILDLCWDPVKSWFYDYNTTGNARSDVFTAAGTFPLWHNITPPEIKTNETAALNVFQGLRWIAGTFAGSPYAASLLDTGLNWDFPNAWPPHAYTAIKAFEAVGRLYPNGTVLDQVVTTDFSLVPPGQFGLNQSQIPSQNVSLVSVNTRTFRADLTAIQAGKPWWQALAIEFANRYMQSAFCSWYSTGGSVPGVLEGLADSEILANGGNPNDTGHMFEKFALNDPDAAGGGGEYTVVIGFGWTNGVALHTVGEYGQYLVSPSCPLIQVVEANATSSAGNSTAMFRGFRIPSEQ</sequence>
<proteinExistence type="predicted"/>
<protein>
    <submittedName>
        <fullName evidence="1">Uncharacterized protein</fullName>
    </submittedName>
</protein>
<comment type="caution">
    <text evidence="1">The sequence shown here is derived from an EMBL/GenBank/DDBJ whole genome shotgun (WGS) entry which is preliminary data.</text>
</comment>